<dbReference type="OrthoDB" id="2606366at2759"/>
<dbReference type="Proteomes" id="UP000807769">
    <property type="component" value="Unassembled WGS sequence"/>
</dbReference>
<gene>
    <name evidence="1" type="ORF">BJ212DRAFT_1358731</name>
</gene>
<sequence length="391" mass="44541">MPNWKIISPCETQYVHPMQMNVFRVMKTVVGMLYPSALEELSTIDDLGGYTAVLGYTFSQEPPDLSGLSLSFAASWMDSCIFVRFRDMQIQSHTHDVCAAVPSELTPVIMDIYDGTETENYFARRIWKQLQVERYHQRVSQQQVPGGTDTRLPPAFWKCSICGSDLIHCNSCQVASCESRDCRGSSEPPLARCITHPKEVLCLPCLEHQNSKRLEQCPVCNFWCCAKDKSLCTGRPVGIESHPVLWGHFNVTRLIAYFTHGRAHPHKPESCLECEIPGWRSCSNRPFCWSSRICPKCASSGVMCLCERVWACDLCAQWADVFIRCPRCDRPFCITCSYIDRCKECHRVSLCYDCAKEAPDADEVMPVEVASSCESCLEGVRRCRIYSWEWR</sequence>
<keyword evidence="2" id="KW-1185">Reference proteome</keyword>
<evidence type="ECO:0000313" key="1">
    <source>
        <dbReference type="EMBL" id="KAG1814999.1"/>
    </source>
</evidence>
<proteinExistence type="predicted"/>
<organism evidence="1 2">
    <name type="scientific">Suillus subaureus</name>
    <dbReference type="NCBI Taxonomy" id="48587"/>
    <lineage>
        <taxon>Eukaryota</taxon>
        <taxon>Fungi</taxon>
        <taxon>Dikarya</taxon>
        <taxon>Basidiomycota</taxon>
        <taxon>Agaricomycotina</taxon>
        <taxon>Agaricomycetes</taxon>
        <taxon>Agaricomycetidae</taxon>
        <taxon>Boletales</taxon>
        <taxon>Suillineae</taxon>
        <taxon>Suillaceae</taxon>
        <taxon>Suillus</taxon>
    </lineage>
</organism>
<reference evidence="1" key="1">
    <citation type="journal article" date="2020" name="New Phytol.">
        <title>Comparative genomics reveals dynamic genome evolution in host specialist ectomycorrhizal fungi.</title>
        <authorList>
            <person name="Lofgren L.A."/>
            <person name="Nguyen N.H."/>
            <person name="Vilgalys R."/>
            <person name="Ruytinx J."/>
            <person name="Liao H.L."/>
            <person name="Branco S."/>
            <person name="Kuo A."/>
            <person name="LaButti K."/>
            <person name="Lipzen A."/>
            <person name="Andreopoulos W."/>
            <person name="Pangilinan J."/>
            <person name="Riley R."/>
            <person name="Hundley H."/>
            <person name="Na H."/>
            <person name="Barry K."/>
            <person name="Grigoriev I.V."/>
            <person name="Stajich J.E."/>
            <person name="Kennedy P.G."/>
        </authorList>
    </citation>
    <scope>NUCLEOTIDE SEQUENCE</scope>
    <source>
        <strain evidence="1">MN1</strain>
    </source>
</reference>
<evidence type="ECO:0000313" key="2">
    <source>
        <dbReference type="Proteomes" id="UP000807769"/>
    </source>
</evidence>
<protein>
    <submittedName>
        <fullName evidence="1">Uncharacterized protein</fullName>
    </submittedName>
</protein>
<dbReference type="AlphaFoldDB" id="A0A9P7E983"/>
<accession>A0A9P7E983</accession>
<dbReference type="RefSeq" id="XP_041192136.1">
    <property type="nucleotide sequence ID" value="XM_041335822.1"/>
</dbReference>
<name>A0A9P7E983_9AGAM</name>
<dbReference type="GeneID" id="64629839"/>
<dbReference type="EMBL" id="JABBWG010000019">
    <property type="protein sequence ID" value="KAG1814999.1"/>
    <property type="molecule type" value="Genomic_DNA"/>
</dbReference>
<comment type="caution">
    <text evidence="1">The sequence shown here is derived from an EMBL/GenBank/DDBJ whole genome shotgun (WGS) entry which is preliminary data.</text>
</comment>